<sequence>MDVFHVNDSFTLHCNLRPLRHATNLRFFLVGLGGATIATTAIICNLIVCYIFLNSRKLRRQNYANPVLLAAFDIVVSFCYLALHSVQVTGYRFEFESLLFIWINYVRIINCLQKTLLVWMVRRKVFVTAGAVAFATIFKGTLFLETTILHLPYCQPLERYIPVWVSVNTHWDAMRFWTRKVFTVLVPFILLIYCNVRIVLELRQRREETREQSLKKRSIRGPLLTTGSIRKHYNEKKGVRVATRTLLLVVGCYLLSNLVSTVVNFWQFFDPVTLESNYHFYLIISDVSTLLTICGCACRLPIYCTSDKRIRKALIRALLRWRHKARPIEVLEKNLEKYSIIVVSNSLRSNLTGHQMMNSQDWITGRPRARDELAMLLQNRRKILVDMTLILGAERGRIAEEDTTVELTLLTDINEDNEPLCPRRPSAFRQILANEYVRHLTTASVQRYDMFPYGQFPMGTPGLNIPIRYMPGMPVLPSVSYQQIAAQQNLMNQFAIHRAQQQAGTPQPMLVPQGMGDAAGAGTASDDAGRVPSPWTEHEHENGRKFYYNKVTKQSSWTRPDAGGGGGQERAASRWKVARTDEGRVYYYHADTKETTWTMPEGFVEPGTSTTPSAPSAAPPSVSPASANQIPMPDTSTPKEEPKEMSEMEKAMAATLGDMGGSIIPEEPPRSRGGASADVPMQDEEQELKKRQANVFRELLRLKYDDGKITSTDSWDHAVKFIGSDPRFRVLQKVSEKKQVFNAWKVQRQKEERDEKRLAAKKAKEELEKWLQDNPKMKTQIRYPRANDVFNKEPIWNAVPDADRREIFSDVLQVVHKREAELADKTRKRNIQALSDILDAMRQITNRTTWAQAQRLLIENPAFADDATLQSMDKEDALIVFEDFIRNAEKAHDAEKEIEDRRFRRQERRVREEFQQFLEELHQKGALHSMSLWSSLYPTISGDPRFDAMLLQSGSTPLDIFKFFVLELKEQYSVHRRLIKDILSDLGKSVKIDTTYDQLVDWVQSDSRGKKIDAGNMKLYFNSLIEKAEQREKEQEREESRKKKRLEGEFRNLLRSLQPPIDAQTGWSAVKTKIEHEDAYKIIDSDELREQYFQDFINQMGDSCAHHHSGKKKKKDKKRDAKSDSESEREEERTKKKKRRDDDEDDTRDRKRKKKSKRHSRSRSRSNSRSDEDRRRRKDSGSD</sequence>
<gene>
    <name evidence="12" type="ORF">MSPICULIGERA_LOCUS20672</name>
</gene>
<evidence type="ECO:0000259" key="11">
    <source>
        <dbReference type="PROSITE" id="PS51676"/>
    </source>
</evidence>
<keyword evidence="13" id="KW-1185">Reference proteome</keyword>
<dbReference type="GO" id="GO:0071004">
    <property type="term" value="C:U2-type prespliceosome"/>
    <property type="evidence" value="ECO:0007669"/>
    <property type="project" value="TreeGrafter"/>
</dbReference>
<feature type="non-terminal residue" evidence="12">
    <location>
        <position position="1183"/>
    </location>
</feature>
<dbReference type="GO" id="GO:0045292">
    <property type="term" value="P:mRNA cis splicing, via spliceosome"/>
    <property type="evidence" value="ECO:0007669"/>
    <property type="project" value="InterPro"/>
</dbReference>
<comment type="caution">
    <text evidence="12">The sequence shown here is derived from an EMBL/GenBank/DDBJ whole genome shotgun (WGS) entry which is preliminary data.</text>
</comment>
<dbReference type="PROSITE" id="PS50020">
    <property type="entry name" value="WW_DOMAIN_2"/>
    <property type="match status" value="2"/>
</dbReference>
<evidence type="ECO:0000256" key="6">
    <source>
        <dbReference type="SAM" id="Coils"/>
    </source>
</evidence>
<dbReference type="Gene3D" id="2.20.70.10">
    <property type="match status" value="2"/>
</dbReference>
<dbReference type="PANTHER" id="PTHR11864">
    <property type="entry name" value="PRE-MRNA-PROCESSING PROTEIN PRP40"/>
    <property type="match status" value="1"/>
</dbReference>
<feature type="compositionally biased region" description="Low complexity" evidence="7">
    <location>
        <begin position="517"/>
        <end position="526"/>
    </location>
</feature>
<feature type="transmembrane region" description="Helical" evidence="8">
    <location>
        <begin position="27"/>
        <end position="53"/>
    </location>
</feature>
<dbReference type="FunFam" id="1.10.10.440:FF:000002">
    <property type="entry name" value="pre-mRNA-processing factor 40 homolog A isoform X1"/>
    <property type="match status" value="1"/>
</dbReference>
<dbReference type="PROSITE" id="PS51676">
    <property type="entry name" value="FF"/>
    <property type="match status" value="4"/>
</dbReference>
<feature type="domain" description="FF" evidence="11">
    <location>
        <begin position="827"/>
        <end position="887"/>
    </location>
</feature>
<dbReference type="FunFam" id="1.10.10.440:FF:000003">
    <property type="entry name" value="Pre-mRNA processing factor 40 homolog A"/>
    <property type="match status" value="1"/>
</dbReference>
<dbReference type="InterPro" id="IPR002713">
    <property type="entry name" value="FF_domain"/>
</dbReference>
<dbReference type="Gene3D" id="1.20.1070.10">
    <property type="entry name" value="Rhodopsin 7-helix transmembrane proteins"/>
    <property type="match status" value="1"/>
</dbReference>
<dbReference type="Pfam" id="PF01846">
    <property type="entry name" value="FF"/>
    <property type="match status" value="3"/>
</dbReference>
<evidence type="ECO:0000256" key="8">
    <source>
        <dbReference type="SAM" id="Phobius"/>
    </source>
</evidence>
<dbReference type="Pfam" id="PF00397">
    <property type="entry name" value="WW"/>
    <property type="match status" value="2"/>
</dbReference>
<comment type="subcellular location">
    <subcellularLocation>
        <location evidence="1">Membrane</location>
    </subcellularLocation>
</comment>
<dbReference type="SMART" id="SM00456">
    <property type="entry name" value="WW"/>
    <property type="match status" value="2"/>
</dbReference>
<dbReference type="InterPro" id="IPR017452">
    <property type="entry name" value="GPCR_Rhodpsn_7TM"/>
</dbReference>
<proteinExistence type="predicted"/>
<feature type="transmembrane region" description="Helical" evidence="8">
    <location>
        <begin position="181"/>
        <end position="200"/>
    </location>
</feature>
<evidence type="ECO:0000313" key="12">
    <source>
        <dbReference type="EMBL" id="CAJ0582542.1"/>
    </source>
</evidence>
<dbReference type="SMART" id="SM00441">
    <property type="entry name" value="FF"/>
    <property type="match status" value="5"/>
</dbReference>
<dbReference type="InterPro" id="IPR001202">
    <property type="entry name" value="WW_dom"/>
</dbReference>
<keyword evidence="4 8" id="KW-1133">Transmembrane helix</keyword>
<feature type="transmembrane region" description="Helical" evidence="8">
    <location>
        <begin position="125"/>
        <end position="144"/>
    </location>
</feature>
<feature type="domain" description="WW" evidence="9">
    <location>
        <begin position="529"/>
        <end position="562"/>
    </location>
</feature>
<feature type="region of interest" description="Disordered" evidence="7">
    <location>
        <begin position="661"/>
        <end position="684"/>
    </location>
</feature>
<feature type="domain" description="FF" evidence="11">
    <location>
        <begin position="906"/>
        <end position="967"/>
    </location>
</feature>
<feature type="compositionally biased region" description="Basic residues" evidence="7">
    <location>
        <begin position="1106"/>
        <end position="1117"/>
    </location>
</feature>
<dbReference type="PROSITE" id="PS50262">
    <property type="entry name" value="G_PROTEIN_RECEP_F1_2"/>
    <property type="match status" value="1"/>
</dbReference>
<evidence type="ECO:0000256" key="4">
    <source>
        <dbReference type="ARBA" id="ARBA00022989"/>
    </source>
</evidence>
<dbReference type="SUPFAM" id="SSF81698">
    <property type="entry name" value="FF domain"/>
    <property type="match status" value="5"/>
</dbReference>
<dbReference type="CDD" id="cd14978">
    <property type="entry name" value="7tmA_FMRFamide_R-like"/>
    <property type="match status" value="1"/>
</dbReference>
<dbReference type="PROSITE" id="PS01159">
    <property type="entry name" value="WW_DOMAIN_1"/>
    <property type="match status" value="2"/>
</dbReference>
<feature type="compositionally biased region" description="Basic and acidic residues" evidence="7">
    <location>
        <begin position="1118"/>
        <end position="1134"/>
    </location>
</feature>
<dbReference type="EMBL" id="CATQJA010002664">
    <property type="protein sequence ID" value="CAJ0582542.1"/>
    <property type="molecule type" value="Genomic_DNA"/>
</dbReference>
<evidence type="ECO:0000259" key="10">
    <source>
        <dbReference type="PROSITE" id="PS50262"/>
    </source>
</evidence>
<feature type="domain" description="FF" evidence="11">
    <location>
        <begin position="689"/>
        <end position="747"/>
    </location>
</feature>
<dbReference type="GO" id="GO:0005685">
    <property type="term" value="C:U1 snRNP"/>
    <property type="evidence" value="ECO:0007669"/>
    <property type="project" value="TreeGrafter"/>
</dbReference>
<dbReference type="GO" id="GO:0003723">
    <property type="term" value="F:RNA binding"/>
    <property type="evidence" value="ECO:0007669"/>
    <property type="project" value="TreeGrafter"/>
</dbReference>
<feature type="transmembrane region" description="Helical" evidence="8">
    <location>
        <begin position="246"/>
        <end position="266"/>
    </location>
</feature>
<feature type="domain" description="G-protein coupled receptors family 1 profile" evidence="10">
    <location>
        <begin position="154"/>
        <end position="303"/>
    </location>
</feature>
<protein>
    <submittedName>
        <fullName evidence="12">Uncharacterized protein</fullName>
    </submittedName>
</protein>
<feature type="compositionally biased region" description="Basic residues" evidence="7">
    <location>
        <begin position="1150"/>
        <end position="1166"/>
    </location>
</feature>
<feature type="region of interest" description="Disordered" evidence="7">
    <location>
        <begin position="598"/>
        <end position="647"/>
    </location>
</feature>
<evidence type="ECO:0000256" key="1">
    <source>
        <dbReference type="ARBA" id="ARBA00004370"/>
    </source>
</evidence>
<dbReference type="CDD" id="cd00201">
    <property type="entry name" value="WW"/>
    <property type="match status" value="2"/>
</dbReference>
<dbReference type="Gene3D" id="1.10.10.440">
    <property type="entry name" value="FF domain"/>
    <property type="match status" value="5"/>
</dbReference>
<feature type="transmembrane region" description="Helical" evidence="8">
    <location>
        <begin position="95"/>
        <end position="113"/>
    </location>
</feature>
<feature type="coiled-coil region" evidence="6">
    <location>
        <begin position="746"/>
        <end position="780"/>
    </location>
</feature>
<keyword evidence="2 8" id="KW-0812">Transmembrane</keyword>
<feature type="region of interest" description="Disordered" evidence="7">
    <location>
        <begin position="1102"/>
        <end position="1183"/>
    </location>
</feature>
<dbReference type="InterPro" id="IPR036517">
    <property type="entry name" value="FF_domain_sf"/>
</dbReference>
<feature type="compositionally biased region" description="Basic and acidic residues" evidence="7">
    <location>
        <begin position="1168"/>
        <end position="1183"/>
    </location>
</feature>
<reference evidence="12" key="1">
    <citation type="submission" date="2023-06" db="EMBL/GenBank/DDBJ databases">
        <authorList>
            <person name="Delattre M."/>
        </authorList>
    </citation>
    <scope>NUCLEOTIDE SEQUENCE</scope>
    <source>
        <strain evidence="12">AF72</strain>
    </source>
</reference>
<dbReference type="GO" id="GO:0016020">
    <property type="term" value="C:membrane"/>
    <property type="evidence" value="ECO:0007669"/>
    <property type="project" value="UniProtKB-SubCell"/>
</dbReference>
<dbReference type="Proteomes" id="UP001177023">
    <property type="component" value="Unassembled WGS sequence"/>
</dbReference>
<evidence type="ECO:0000256" key="7">
    <source>
        <dbReference type="SAM" id="MobiDB-lite"/>
    </source>
</evidence>
<dbReference type="PANTHER" id="PTHR11864:SF0">
    <property type="entry name" value="PRP40 PRE-MRNA PROCESSING FACTOR 40 HOMOLOG A (YEAST)"/>
    <property type="match status" value="1"/>
</dbReference>
<organism evidence="12 13">
    <name type="scientific">Mesorhabditis spiculigera</name>
    <dbReference type="NCBI Taxonomy" id="96644"/>
    <lineage>
        <taxon>Eukaryota</taxon>
        <taxon>Metazoa</taxon>
        <taxon>Ecdysozoa</taxon>
        <taxon>Nematoda</taxon>
        <taxon>Chromadorea</taxon>
        <taxon>Rhabditida</taxon>
        <taxon>Rhabditina</taxon>
        <taxon>Rhabditomorpha</taxon>
        <taxon>Rhabditoidea</taxon>
        <taxon>Rhabditidae</taxon>
        <taxon>Mesorhabditinae</taxon>
        <taxon>Mesorhabditis</taxon>
    </lineage>
</organism>
<dbReference type="InterPro" id="IPR039726">
    <property type="entry name" value="Prp40-like"/>
</dbReference>
<dbReference type="InterPro" id="IPR036020">
    <property type="entry name" value="WW_dom_sf"/>
</dbReference>
<dbReference type="AlphaFoldDB" id="A0AA36GBI6"/>
<feature type="transmembrane region" description="Helical" evidence="8">
    <location>
        <begin position="65"/>
        <end position="83"/>
    </location>
</feature>
<evidence type="ECO:0000256" key="5">
    <source>
        <dbReference type="ARBA" id="ARBA00023136"/>
    </source>
</evidence>
<feature type="domain" description="FF" evidence="11">
    <location>
        <begin position="1043"/>
        <end position="1099"/>
    </location>
</feature>
<evidence type="ECO:0000313" key="13">
    <source>
        <dbReference type="Proteomes" id="UP001177023"/>
    </source>
</evidence>
<feature type="domain" description="WW" evidence="9">
    <location>
        <begin position="569"/>
        <end position="602"/>
    </location>
</feature>
<evidence type="ECO:0000256" key="3">
    <source>
        <dbReference type="ARBA" id="ARBA00022737"/>
    </source>
</evidence>
<name>A0AA36GBI6_9BILA</name>
<dbReference type="SUPFAM" id="SSF51045">
    <property type="entry name" value="WW domain"/>
    <property type="match status" value="2"/>
</dbReference>
<dbReference type="Pfam" id="PF25432">
    <property type="entry name" value="FF_PRPF40A"/>
    <property type="match status" value="1"/>
</dbReference>
<accession>A0AA36GBI6</accession>
<keyword evidence="3" id="KW-0677">Repeat</keyword>
<feature type="region of interest" description="Disordered" evidence="7">
    <location>
        <begin position="555"/>
        <end position="575"/>
    </location>
</feature>
<evidence type="ECO:0000256" key="2">
    <source>
        <dbReference type="ARBA" id="ARBA00022692"/>
    </source>
</evidence>
<feature type="region of interest" description="Disordered" evidence="7">
    <location>
        <begin position="517"/>
        <end position="540"/>
    </location>
</feature>
<evidence type="ECO:0000259" key="9">
    <source>
        <dbReference type="PROSITE" id="PS50020"/>
    </source>
</evidence>
<dbReference type="SUPFAM" id="SSF81321">
    <property type="entry name" value="Family A G protein-coupled receptor-like"/>
    <property type="match status" value="1"/>
</dbReference>
<keyword evidence="6" id="KW-0175">Coiled coil</keyword>
<feature type="compositionally biased region" description="Basic and acidic residues" evidence="7">
    <location>
        <begin position="637"/>
        <end position="647"/>
    </location>
</feature>
<keyword evidence="5 8" id="KW-0472">Membrane</keyword>